<evidence type="ECO:0000313" key="3">
    <source>
        <dbReference type="EMBL" id="KAF2872304.1"/>
    </source>
</evidence>
<dbReference type="Proteomes" id="UP000481861">
    <property type="component" value="Unassembled WGS sequence"/>
</dbReference>
<accession>A0A7C8MLS5</accession>
<dbReference type="InterPro" id="IPR007111">
    <property type="entry name" value="NACHT_NTPase"/>
</dbReference>
<dbReference type="InterPro" id="IPR056884">
    <property type="entry name" value="NPHP3-like_N"/>
</dbReference>
<name>A0A7C8MLS5_9PLEO</name>
<dbReference type="EMBL" id="JAADJZ010000009">
    <property type="protein sequence ID" value="KAF2872304.1"/>
    <property type="molecule type" value="Genomic_DNA"/>
</dbReference>
<gene>
    <name evidence="3" type="ORF">BDV95DRAFT_569451</name>
</gene>
<proteinExistence type="predicted"/>
<dbReference type="Gene3D" id="3.40.50.300">
    <property type="entry name" value="P-loop containing nucleotide triphosphate hydrolases"/>
    <property type="match status" value="1"/>
</dbReference>
<keyword evidence="1" id="KW-0677">Repeat</keyword>
<keyword evidence="4" id="KW-1185">Reference proteome</keyword>
<evidence type="ECO:0000256" key="1">
    <source>
        <dbReference type="ARBA" id="ARBA00022737"/>
    </source>
</evidence>
<sequence length="113" mass="13003">MLWIKGIPGSGKSVVAAHLVEELTRSNLGAPVLYFFFRHIIDANHEPAALLRDWTDQILQYSAPLQEKFKNLIYNERTITRISMEDWWDNLRHAFDGLPGKVFCVADALDEMD</sequence>
<organism evidence="3 4">
    <name type="scientific">Massariosphaeria phaeospora</name>
    <dbReference type="NCBI Taxonomy" id="100035"/>
    <lineage>
        <taxon>Eukaryota</taxon>
        <taxon>Fungi</taxon>
        <taxon>Dikarya</taxon>
        <taxon>Ascomycota</taxon>
        <taxon>Pezizomycotina</taxon>
        <taxon>Dothideomycetes</taxon>
        <taxon>Pleosporomycetidae</taxon>
        <taxon>Pleosporales</taxon>
        <taxon>Pleosporales incertae sedis</taxon>
        <taxon>Massariosphaeria</taxon>
    </lineage>
</organism>
<comment type="caution">
    <text evidence="3">The sequence shown here is derived from an EMBL/GenBank/DDBJ whole genome shotgun (WGS) entry which is preliminary data.</text>
</comment>
<protein>
    <recommendedName>
        <fullName evidence="2">NACHT domain-containing protein</fullName>
    </recommendedName>
</protein>
<reference evidence="3 4" key="1">
    <citation type="submission" date="2020-01" db="EMBL/GenBank/DDBJ databases">
        <authorList>
            <consortium name="DOE Joint Genome Institute"/>
            <person name="Haridas S."/>
            <person name="Albert R."/>
            <person name="Binder M."/>
            <person name="Bloem J."/>
            <person name="Labutti K."/>
            <person name="Salamov A."/>
            <person name="Andreopoulos B."/>
            <person name="Baker S.E."/>
            <person name="Barry K."/>
            <person name="Bills G."/>
            <person name="Bluhm B.H."/>
            <person name="Cannon C."/>
            <person name="Castanera R."/>
            <person name="Culley D.E."/>
            <person name="Daum C."/>
            <person name="Ezra D."/>
            <person name="Gonzalez J.B."/>
            <person name="Henrissat B."/>
            <person name="Kuo A."/>
            <person name="Liang C."/>
            <person name="Lipzen A."/>
            <person name="Lutzoni F."/>
            <person name="Magnuson J."/>
            <person name="Mondo S."/>
            <person name="Nolan M."/>
            <person name="Ohm R."/>
            <person name="Pangilinan J."/>
            <person name="Park H.-J.H."/>
            <person name="Ramirez L."/>
            <person name="Alfaro M."/>
            <person name="Sun H."/>
            <person name="Tritt A."/>
            <person name="Yoshinaga Y."/>
            <person name="Zwiers L.-H.L."/>
            <person name="Turgeon B.G."/>
            <person name="Goodwin S.B."/>
            <person name="Spatafora J.W."/>
            <person name="Crous P.W."/>
            <person name="Grigoriev I.V."/>
        </authorList>
    </citation>
    <scope>NUCLEOTIDE SEQUENCE [LARGE SCALE GENOMIC DNA]</scope>
    <source>
        <strain evidence="3 4">CBS 611.86</strain>
    </source>
</reference>
<evidence type="ECO:0000313" key="4">
    <source>
        <dbReference type="Proteomes" id="UP000481861"/>
    </source>
</evidence>
<feature type="domain" description="NACHT" evidence="2">
    <location>
        <begin position="1"/>
        <end position="113"/>
    </location>
</feature>
<evidence type="ECO:0000259" key="2">
    <source>
        <dbReference type="PROSITE" id="PS50837"/>
    </source>
</evidence>
<dbReference type="InterPro" id="IPR027417">
    <property type="entry name" value="P-loop_NTPase"/>
</dbReference>
<dbReference type="PROSITE" id="PS50837">
    <property type="entry name" value="NACHT"/>
    <property type="match status" value="1"/>
</dbReference>
<dbReference type="Pfam" id="PF24883">
    <property type="entry name" value="NPHP3_N"/>
    <property type="match status" value="1"/>
</dbReference>
<dbReference type="PANTHER" id="PTHR10039">
    <property type="entry name" value="AMELOGENIN"/>
    <property type="match status" value="1"/>
</dbReference>
<dbReference type="AlphaFoldDB" id="A0A7C8MLS5"/>
<dbReference type="SUPFAM" id="SSF52540">
    <property type="entry name" value="P-loop containing nucleoside triphosphate hydrolases"/>
    <property type="match status" value="1"/>
</dbReference>
<dbReference type="OrthoDB" id="21416at2759"/>